<feature type="region of interest" description="Disordered" evidence="2">
    <location>
        <begin position="782"/>
        <end position="811"/>
    </location>
</feature>
<evidence type="ECO:0000313" key="4">
    <source>
        <dbReference type="Proteomes" id="UP000807716"/>
    </source>
</evidence>
<dbReference type="AlphaFoldDB" id="A0A9P6QMR6"/>
<feature type="compositionally biased region" description="Polar residues" evidence="2">
    <location>
        <begin position="562"/>
        <end position="583"/>
    </location>
</feature>
<dbReference type="EMBL" id="JAAAJB010000002">
    <property type="protein sequence ID" value="KAG0270619.1"/>
    <property type="molecule type" value="Genomic_DNA"/>
</dbReference>
<feature type="region of interest" description="Disordered" evidence="2">
    <location>
        <begin position="555"/>
        <end position="611"/>
    </location>
</feature>
<proteinExistence type="predicted"/>
<evidence type="ECO:0000256" key="1">
    <source>
        <dbReference type="SAM" id="Coils"/>
    </source>
</evidence>
<feature type="compositionally biased region" description="Polar residues" evidence="2">
    <location>
        <begin position="496"/>
        <end position="510"/>
    </location>
</feature>
<feature type="compositionally biased region" description="Low complexity" evidence="2">
    <location>
        <begin position="708"/>
        <end position="720"/>
    </location>
</feature>
<feature type="compositionally biased region" description="Basic residues" evidence="2">
    <location>
        <begin position="89"/>
        <end position="100"/>
    </location>
</feature>
<feature type="coiled-coil region" evidence="1">
    <location>
        <begin position="821"/>
        <end position="848"/>
    </location>
</feature>
<sequence>MSSSPILPRSNNNTFPLSAARKLNLQPRAAAAIDFNDSDDDDENGLLSADYKAQRRTTQDLVDFFKTAPPPPSSTPIPLFTPPEEEKKKRSLLQRLRTRKSGSSGNSSKSSNIRASSIISSTTMGNATVGLASNRSSVLVPGQNGYGGGSSSTLTAVYANSKVPGTSSSISATSGLTISKSKIDNSDKRSTMSSTKKYVMISIDYAGEGTGPGYPPSITSSTLGGGAYGGSNTRPSSIGAGVGVGGATSAGSEGLLGSSRRQSQLTERGIDDFANLFSSNNRLSLLSSGTGIGLGTSFNPTTTTTPPVLTHSVSAASGLSSSSGQLGGGGVAPLASQPMSIQETAERRSMLLQTAGLDATPFLLDNFGLGSDFLNGISISSLSPTCDNNNSSTTTTSPTTALAVNMGSTSMVGGGNGGSSSGSVGAGLSPTTNSPTSATASDTVVSRQSINGGFYGGSNTLASTTPVGTHQRTLSVLSTQTSKTAKPFTPEEMAKSDTNSAPVTTSNNSQRNSRVTFNAMQHIFAAGSDGIGHHAQLLLDEDIVTEALLQRIESHKARKLSHQSTTTSSSEGATLDTGTSTAADTREAEAGLESSEEAEITLPKPVSRKKVRHVQIQTMHCVTRPMYTQTEPSEVDSLDDLEIKAWRDHTHPHHQHHRHHSAGQSGGERRGSACSLSSQTEHKYHNPQYRSNGLRPSGLITSSLGQPTTSSTSVTSTTTATSTLISTTTTTTTTDYMSAFDHCHNNNNDNNNTMSTQTSNASMSLSSPSTATLSTATMTNHSTMTSACSSPSSPCTAAGKSGAGGTGPSATTAELPLEQELALMQQQNLQLQQQVIRLERELASEIRARARSAVAMQDTRDKFEMLSALAYKKLKEMIFQRHLLEMEVRELKTQPQQGATTTMTTTTAMAGESCIVGKEVSFGMGSTPAVGTSMSNALVMAATAAAAPNAMVTTIEGDDANKAALMVACAD</sequence>
<dbReference type="OrthoDB" id="2289096at2759"/>
<feature type="region of interest" description="Disordered" evidence="2">
    <location>
        <begin position="64"/>
        <end position="114"/>
    </location>
</feature>
<gene>
    <name evidence="3" type="ORF">DFQ27_002610</name>
</gene>
<protein>
    <submittedName>
        <fullName evidence="3">Uncharacterized protein</fullName>
    </submittedName>
</protein>
<feature type="compositionally biased region" description="Low complexity" evidence="2">
    <location>
        <begin position="421"/>
        <end position="441"/>
    </location>
</feature>
<organism evidence="3 4">
    <name type="scientific">Actinomortierella ambigua</name>
    <dbReference type="NCBI Taxonomy" id="1343610"/>
    <lineage>
        <taxon>Eukaryota</taxon>
        <taxon>Fungi</taxon>
        <taxon>Fungi incertae sedis</taxon>
        <taxon>Mucoromycota</taxon>
        <taxon>Mortierellomycotina</taxon>
        <taxon>Mortierellomycetes</taxon>
        <taxon>Mortierellales</taxon>
        <taxon>Mortierellaceae</taxon>
        <taxon>Actinomortierella</taxon>
    </lineage>
</organism>
<feature type="region of interest" description="Disordered" evidence="2">
    <location>
        <begin position="314"/>
        <end position="342"/>
    </location>
</feature>
<feature type="region of interest" description="Disordered" evidence="2">
    <location>
        <begin position="476"/>
        <end position="510"/>
    </location>
</feature>
<feature type="region of interest" description="Disordered" evidence="2">
    <location>
        <begin position="410"/>
        <end position="443"/>
    </location>
</feature>
<evidence type="ECO:0000313" key="3">
    <source>
        <dbReference type="EMBL" id="KAG0270619.1"/>
    </source>
</evidence>
<feature type="compositionally biased region" description="Basic residues" evidence="2">
    <location>
        <begin position="650"/>
        <end position="661"/>
    </location>
</feature>
<keyword evidence="1" id="KW-0175">Coiled coil</keyword>
<evidence type="ECO:0000256" key="2">
    <source>
        <dbReference type="SAM" id="MobiDB-lite"/>
    </source>
</evidence>
<feature type="compositionally biased region" description="Low complexity" evidence="2">
    <location>
        <begin position="101"/>
        <end position="114"/>
    </location>
</feature>
<keyword evidence="4" id="KW-1185">Reference proteome</keyword>
<feature type="region of interest" description="Disordered" evidence="2">
    <location>
        <begin position="747"/>
        <end position="770"/>
    </location>
</feature>
<comment type="caution">
    <text evidence="3">The sequence shown here is derived from an EMBL/GenBank/DDBJ whole genome shotgun (WGS) entry which is preliminary data.</text>
</comment>
<feature type="compositionally biased region" description="Low complexity" evidence="2">
    <location>
        <begin position="782"/>
        <end position="800"/>
    </location>
</feature>
<dbReference type="Proteomes" id="UP000807716">
    <property type="component" value="Unassembled WGS sequence"/>
</dbReference>
<accession>A0A9P6QMR6</accession>
<reference evidence="3" key="1">
    <citation type="journal article" date="2020" name="Fungal Divers.">
        <title>Resolving the Mortierellaceae phylogeny through synthesis of multi-gene phylogenetics and phylogenomics.</title>
        <authorList>
            <person name="Vandepol N."/>
            <person name="Liber J."/>
            <person name="Desiro A."/>
            <person name="Na H."/>
            <person name="Kennedy M."/>
            <person name="Barry K."/>
            <person name="Grigoriev I.V."/>
            <person name="Miller A.N."/>
            <person name="O'Donnell K."/>
            <person name="Stajich J.E."/>
            <person name="Bonito G."/>
        </authorList>
    </citation>
    <scope>NUCLEOTIDE SEQUENCE</scope>
    <source>
        <strain evidence="3">BC1065</strain>
    </source>
</reference>
<feature type="region of interest" description="Disordered" evidence="2">
    <location>
        <begin position="650"/>
        <end position="720"/>
    </location>
</feature>
<feature type="compositionally biased region" description="Low complexity" evidence="2">
    <location>
        <begin position="314"/>
        <end position="324"/>
    </location>
</feature>
<feature type="compositionally biased region" description="Pro residues" evidence="2">
    <location>
        <begin position="68"/>
        <end position="81"/>
    </location>
</feature>
<name>A0A9P6QMR6_9FUNG</name>